<dbReference type="PANTHER" id="PTHR42678:SF34">
    <property type="entry name" value="OS04G0183300 PROTEIN"/>
    <property type="match status" value="1"/>
</dbReference>
<dbReference type="EMBL" id="MU865489">
    <property type="protein sequence ID" value="KAK4222133.1"/>
    <property type="molecule type" value="Genomic_DNA"/>
</dbReference>
<dbReference type="InterPro" id="IPR036928">
    <property type="entry name" value="AS_sf"/>
</dbReference>
<dbReference type="AlphaFoldDB" id="A0AAN6YPJ8"/>
<protein>
    <submittedName>
        <fullName evidence="2">Amidase signature domain-containing protein</fullName>
    </submittedName>
</protein>
<accession>A0AAN6YPJ8</accession>
<evidence type="ECO:0000259" key="1">
    <source>
        <dbReference type="Pfam" id="PF01425"/>
    </source>
</evidence>
<comment type="caution">
    <text evidence="2">The sequence shown here is derived from an EMBL/GenBank/DDBJ whole genome shotgun (WGS) entry which is preliminary data.</text>
</comment>
<dbReference type="SUPFAM" id="SSF75304">
    <property type="entry name" value="Amidase signature (AS) enzymes"/>
    <property type="match status" value="1"/>
</dbReference>
<feature type="domain" description="Amidase" evidence="1">
    <location>
        <begin position="122"/>
        <end position="363"/>
    </location>
</feature>
<reference evidence="2" key="1">
    <citation type="journal article" date="2023" name="Mol. Phylogenet. Evol.">
        <title>Genome-scale phylogeny and comparative genomics of the fungal order Sordariales.</title>
        <authorList>
            <person name="Hensen N."/>
            <person name="Bonometti L."/>
            <person name="Westerberg I."/>
            <person name="Brannstrom I.O."/>
            <person name="Guillou S."/>
            <person name="Cros-Aarteil S."/>
            <person name="Calhoun S."/>
            <person name="Haridas S."/>
            <person name="Kuo A."/>
            <person name="Mondo S."/>
            <person name="Pangilinan J."/>
            <person name="Riley R."/>
            <person name="LaButti K."/>
            <person name="Andreopoulos B."/>
            <person name="Lipzen A."/>
            <person name="Chen C."/>
            <person name="Yan M."/>
            <person name="Daum C."/>
            <person name="Ng V."/>
            <person name="Clum A."/>
            <person name="Steindorff A."/>
            <person name="Ohm R.A."/>
            <person name="Martin F."/>
            <person name="Silar P."/>
            <person name="Natvig D.O."/>
            <person name="Lalanne C."/>
            <person name="Gautier V."/>
            <person name="Ament-Velasquez S.L."/>
            <person name="Kruys A."/>
            <person name="Hutchinson M.I."/>
            <person name="Powell A.J."/>
            <person name="Barry K."/>
            <person name="Miller A.N."/>
            <person name="Grigoriev I.V."/>
            <person name="Debuchy R."/>
            <person name="Gladieux P."/>
            <person name="Hiltunen Thoren M."/>
            <person name="Johannesson H."/>
        </authorList>
    </citation>
    <scope>NUCLEOTIDE SEQUENCE</scope>
    <source>
        <strain evidence="2">CBS 990.96</strain>
    </source>
</reference>
<proteinExistence type="predicted"/>
<dbReference type="Gene3D" id="3.90.1300.10">
    <property type="entry name" value="Amidase signature (AS) domain"/>
    <property type="match status" value="2"/>
</dbReference>
<gene>
    <name evidence="2" type="ORF">QBC38DRAFT_513158</name>
</gene>
<sequence>MRYRPSPITIDDIGRDLDDNRFTVVDLVEAHLARIKEVNHVFNAVLQVSPDVLAIAREMNREIQERGRRGYLHGVPILVKDNIYINKEMGGSAGSFAFLGSCLPREATVISRLRKAGAIILGVAMALGLAPGSLGTETYGSIVLPSQKNNVVGFRTTTGLVPRDGVIPLCDWQDTIGPMTRTVKDAAHILTVIAGKSPYDDATHSIPMKNIPDYSQASAGSNLSGIRLGVPRRAIPSTNPIVLAKFEQTLNKLASLGATIVDNRRRALEAEFKASINRWCGSLVTNPQGIKSLDDLIDFIKKDPREIFPERNIERLLGAQESPGVDALITQNALKKMLRCCADEGILAALKRDKLDALVFPNEAGFPVFAVPLGFYPPGTAVKKTKGEQIDIAPNIPYGIEFSAEPYSEFKLTRISHAFQISWSLPEITPDLLPKTELTAASNSIAPLGTLFCSFIEYKSPLITQSYVDSLFGNSASFFS</sequence>
<dbReference type="Pfam" id="PF01425">
    <property type="entry name" value="Amidase"/>
    <property type="match status" value="1"/>
</dbReference>
<keyword evidence="3" id="KW-1185">Reference proteome</keyword>
<evidence type="ECO:0000313" key="2">
    <source>
        <dbReference type="EMBL" id="KAK4222133.1"/>
    </source>
</evidence>
<organism evidence="2 3">
    <name type="scientific">Podospora fimiseda</name>
    <dbReference type="NCBI Taxonomy" id="252190"/>
    <lineage>
        <taxon>Eukaryota</taxon>
        <taxon>Fungi</taxon>
        <taxon>Dikarya</taxon>
        <taxon>Ascomycota</taxon>
        <taxon>Pezizomycotina</taxon>
        <taxon>Sordariomycetes</taxon>
        <taxon>Sordariomycetidae</taxon>
        <taxon>Sordariales</taxon>
        <taxon>Podosporaceae</taxon>
        <taxon>Podospora</taxon>
    </lineage>
</organism>
<dbReference type="Proteomes" id="UP001301958">
    <property type="component" value="Unassembled WGS sequence"/>
</dbReference>
<dbReference type="InterPro" id="IPR023631">
    <property type="entry name" value="Amidase_dom"/>
</dbReference>
<dbReference type="PANTHER" id="PTHR42678">
    <property type="entry name" value="AMIDASE"/>
    <property type="match status" value="1"/>
</dbReference>
<reference evidence="2" key="2">
    <citation type="submission" date="2023-05" db="EMBL/GenBank/DDBJ databases">
        <authorList>
            <consortium name="Lawrence Berkeley National Laboratory"/>
            <person name="Steindorff A."/>
            <person name="Hensen N."/>
            <person name="Bonometti L."/>
            <person name="Westerberg I."/>
            <person name="Brannstrom I.O."/>
            <person name="Guillou S."/>
            <person name="Cros-Aarteil S."/>
            <person name="Calhoun S."/>
            <person name="Haridas S."/>
            <person name="Kuo A."/>
            <person name="Mondo S."/>
            <person name="Pangilinan J."/>
            <person name="Riley R."/>
            <person name="Labutti K."/>
            <person name="Andreopoulos B."/>
            <person name="Lipzen A."/>
            <person name="Chen C."/>
            <person name="Yanf M."/>
            <person name="Daum C."/>
            <person name="Ng V."/>
            <person name="Clum A."/>
            <person name="Ohm R."/>
            <person name="Martin F."/>
            <person name="Silar P."/>
            <person name="Natvig D."/>
            <person name="Lalanne C."/>
            <person name="Gautier V."/>
            <person name="Ament-Velasquez S.L."/>
            <person name="Kruys A."/>
            <person name="Hutchinson M.I."/>
            <person name="Powell A.J."/>
            <person name="Barry K."/>
            <person name="Miller A.N."/>
            <person name="Grigoriev I.V."/>
            <person name="Debuchy R."/>
            <person name="Gladieux P."/>
            <person name="Thoren M.H."/>
            <person name="Johannesson H."/>
        </authorList>
    </citation>
    <scope>NUCLEOTIDE SEQUENCE</scope>
    <source>
        <strain evidence="2">CBS 990.96</strain>
    </source>
</reference>
<name>A0AAN6YPJ8_9PEZI</name>
<evidence type="ECO:0000313" key="3">
    <source>
        <dbReference type="Proteomes" id="UP001301958"/>
    </source>
</evidence>